<feature type="domain" description="FAD dependent oxidoreductase" evidence="2">
    <location>
        <begin position="7"/>
        <end position="398"/>
    </location>
</feature>
<keyword evidence="4" id="KW-1185">Reference proteome</keyword>
<dbReference type="AlphaFoldDB" id="A0A370X9N0"/>
<accession>A0A370X9N0</accession>
<evidence type="ECO:0000256" key="1">
    <source>
        <dbReference type="ARBA" id="ARBA00023002"/>
    </source>
</evidence>
<dbReference type="OrthoDB" id="9805337at2"/>
<dbReference type="InterPro" id="IPR036188">
    <property type="entry name" value="FAD/NAD-bd_sf"/>
</dbReference>
<sequence length="419" mass="45843">MNASRSDVLILGGGVIGLSCALHLLKGGTRVRVLEQGTPGCGSSHGNCGTITPSHAAPLTMPGTLGIAMRSIFRADAPLYLNPRLDSARLRWLLGFARRCTWQDFERAAQARAAILQRSYHAMAELIRSENLDCEYVEDGLLYVYRSAAQMMDDEHHHAQLLDRLHISVQRLRGEDVEAMEPALKPGVHSGLFHPDDARLRPDRYVAELARLVHEHGGMIETGAKIERLETSGQRIVGVTTSLGDFSGDTVVMALGAWSPLLGRQLGLRLPMQPGKGYSITYTRPAQAPRHAMVLREPKVCVTTWESGFRLGSTMEFSGYAEGLNQTRIDALRRGAAEGLREPEGPQLQEAWWGWRPMSVDEVPIIGPSTRWSNLHMATAHGMLGVSMSAATGELVAAQLHGTKPSIDPAPYAPSRFHL</sequence>
<dbReference type="Gene3D" id="3.30.9.10">
    <property type="entry name" value="D-Amino Acid Oxidase, subunit A, domain 2"/>
    <property type="match status" value="1"/>
</dbReference>
<dbReference type="RefSeq" id="WP_115494154.1">
    <property type="nucleotide sequence ID" value="NZ_QRBE01000001.1"/>
</dbReference>
<comment type="caution">
    <text evidence="3">The sequence shown here is derived from an EMBL/GenBank/DDBJ whole genome shotgun (WGS) entry which is preliminary data.</text>
</comment>
<dbReference type="EMBL" id="QRBE01000001">
    <property type="protein sequence ID" value="RDS85124.1"/>
    <property type="molecule type" value="Genomic_DNA"/>
</dbReference>
<evidence type="ECO:0000313" key="4">
    <source>
        <dbReference type="Proteomes" id="UP000254258"/>
    </source>
</evidence>
<dbReference type="PANTHER" id="PTHR13847">
    <property type="entry name" value="SARCOSINE DEHYDROGENASE-RELATED"/>
    <property type="match status" value="1"/>
</dbReference>
<dbReference type="Pfam" id="PF01266">
    <property type="entry name" value="DAO"/>
    <property type="match status" value="1"/>
</dbReference>
<dbReference type="Gene3D" id="3.50.50.60">
    <property type="entry name" value="FAD/NAD(P)-binding domain"/>
    <property type="match status" value="2"/>
</dbReference>
<proteinExistence type="predicted"/>
<evidence type="ECO:0000259" key="2">
    <source>
        <dbReference type="Pfam" id="PF01266"/>
    </source>
</evidence>
<dbReference type="GO" id="GO:0005737">
    <property type="term" value="C:cytoplasm"/>
    <property type="evidence" value="ECO:0007669"/>
    <property type="project" value="TreeGrafter"/>
</dbReference>
<dbReference type="PANTHER" id="PTHR13847:SF289">
    <property type="entry name" value="GLYCINE OXIDASE"/>
    <property type="match status" value="1"/>
</dbReference>
<dbReference type="SUPFAM" id="SSF51905">
    <property type="entry name" value="FAD/NAD(P)-binding domain"/>
    <property type="match status" value="1"/>
</dbReference>
<reference evidence="3 4" key="1">
    <citation type="submission" date="2018-07" db="EMBL/GenBank/DDBJ databases">
        <title>Dyella monticola sp. nov. and Dyella psychrodurans sp. nov. isolated from monsoon evergreen broad-leaved forest soil of Dinghu Mountain, China.</title>
        <authorList>
            <person name="Gao Z."/>
            <person name="Qiu L."/>
        </authorList>
    </citation>
    <scope>NUCLEOTIDE SEQUENCE [LARGE SCALE GENOMIC DNA]</scope>
    <source>
        <strain evidence="3 4">4G-K06</strain>
    </source>
</reference>
<dbReference type="GO" id="GO:0016491">
    <property type="term" value="F:oxidoreductase activity"/>
    <property type="evidence" value="ECO:0007669"/>
    <property type="project" value="UniProtKB-KW"/>
</dbReference>
<name>A0A370X9N0_9GAMM</name>
<gene>
    <name evidence="3" type="ORF">DWU98_02195</name>
</gene>
<keyword evidence="1" id="KW-0560">Oxidoreductase</keyword>
<dbReference type="Proteomes" id="UP000254258">
    <property type="component" value="Unassembled WGS sequence"/>
</dbReference>
<dbReference type="InterPro" id="IPR006076">
    <property type="entry name" value="FAD-dep_OxRdtase"/>
</dbReference>
<organism evidence="3 4">
    <name type="scientific">Dyella monticola</name>
    <dbReference type="NCBI Taxonomy" id="1927958"/>
    <lineage>
        <taxon>Bacteria</taxon>
        <taxon>Pseudomonadati</taxon>
        <taxon>Pseudomonadota</taxon>
        <taxon>Gammaproteobacteria</taxon>
        <taxon>Lysobacterales</taxon>
        <taxon>Rhodanobacteraceae</taxon>
        <taxon>Dyella</taxon>
    </lineage>
</organism>
<protein>
    <submittedName>
        <fullName evidence="3">FAD-dependent oxidoreductase</fullName>
    </submittedName>
</protein>
<dbReference type="SUPFAM" id="SSF54373">
    <property type="entry name" value="FAD-linked reductases, C-terminal domain"/>
    <property type="match status" value="1"/>
</dbReference>
<evidence type="ECO:0000313" key="3">
    <source>
        <dbReference type="EMBL" id="RDS85124.1"/>
    </source>
</evidence>
<dbReference type="PROSITE" id="PS51257">
    <property type="entry name" value="PROKAR_LIPOPROTEIN"/>
    <property type="match status" value="1"/>
</dbReference>